<reference evidence="3 4" key="1">
    <citation type="submission" date="2012-10" db="EMBL/GenBank/DDBJ databases">
        <authorList>
            <person name="Zafar N."/>
            <person name="Inman J."/>
            <person name="Hall N."/>
            <person name="Lorenzi H."/>
            <person name="Caler E."/>
        </authorList>
    </citation>
    <scope>NUCLEOTIDE SEQUENCE [LARGE SCALE GENOMIC DNA]</scope>
    <source>
        <strain evidence="3 4">IP1</strain>
    </source>
</reference>
<dbReference type="Proteomes" id="UP000014680">
    <property type="component" value="Unassembled WGS sequence"/>
</dbReference>
<dbReference type="Pfam" id="PF00400">
    <property type="entry name" value="WD40"/>
    <property type="match status" value="2"/>
</dbReference>
<dbReference type="KEGG" id="eiv:EIN_133840"/>
<dbReference type="PANTHER" id="PTHR44156">
    <property type="entry name" value="SUPERNUMERARY LIMBS, ISOFORM B-RELATED"/>
    <property type="match status" value="1"/>
</dbReference>
<feature type="repeat" description="WD" evidence="1">
    <location>
        <begin position="434"/>
        <end position="475"/>
    </location>
</feature>
<evidence type="ECO:0000256" key="2">
    <source>
        <dbReference type="SAM" id="MobiDB-lite"/>
    </source>
</evidence>
<feature type="region of interest" description="Disordered" evidence="2">
    <location>
        <begin position="363"/>
        <end position="386"/>
    </location>
</feature>
<dbReference type="SMART" id="SM00320">
    <property type="entry name" value="WD40"/>
    <property type="match status" value="4"/>
</dbReference>
<dbReference type="PROSITE" id="PS50082">
    <property type="entry name" value="WD_REPEATS_2"/>
    <property type="match status" value="2"/>
</dbReference>
<dbReference type="AlphaFoldDB" id="A0A0A1TX49"/>
<name>A0A0A1TX49_ENTIV</name>
<feature type="compositionally biased region" description="Polar residues" evidence="2">
    <location>
        <begin position="365"/>
        <end position="375"/>
    </location>
</feature>
<evidence type="ECO:0000313" key="3">
    <source>
        <dbReference type="EMBL" id="ELP85880.1"/>
    </source>
</evidence>
<gene>
    <name evidence="3" type="ORF">EIN_133840</name>
</gene>
<dbReference type="Gene3D" id="2.130.10.10">
    <property type="entry name" value="YVTN repeat-like/Quinoprotein amine dehydrogenase"/>
    <property type="match status" value="2"/>
</dbReference>
<dbReference type="InterPro" id="IPR053299">
    <property type="entry name" value="ASTRA_WD_repeat"/>
</dbReference>
<dbReference type="OrthoDB" id="273067at2759"/>
<accession>A0A0A1TX49</accession>
<dbReference type="RefSeq" id="XP_004185226.1">
    <property type="nucleotide sequence ID" value="XM_004185178.1"/>
</dbReference>
<evidence type="ECO:0000256" key="1">
    <source>
        <dbReference type="PROSITE-ProRule" id="PRU00221"/>
    </source>
</evidence>
<dbReference type="InterPro" id="IPR036322">
    <property type="entry name" value="WD40_repeat_dom_sf"/>
</dbReference>
<dbReference type="SUPFAM" id="SSF50978">
    <property type="entry name" value="WD40 repeat-like"/>
    <property type="match status" value="1"/>
</dbReference>
<evidence type="ECO:0000313" key="4">
    <source>
        <dbReference type="Proteomes" id="UP000014680"/>
    </source>
</evidence>
<organism evidence="3 4">
    <name type="scientific">Entamoeba invadens IP1</name>
    <dbReference type="NCBI Taxonomy" id="370355"/>
    <lineage>
        <taxon>Eukaryota</taxon>
        <taxon>Amoebozoa</taxon>
        <taxon>Evosea</taxon>
        <taxon>Archamoebae</taxon>
        <taxon>Mastigamoebida</taxon>
        <taxon>Entamoebidae</taxon>
        <taxon>Entamoeba</taxon>
    </lineage>
</organism>
<dbReference type="EMBL" id="KB207027">
    <property type="protein sequence ID" value="ELP85880.1"/>
    <property type="molecule type" value="Genomic_DNA"/>
</dbReference>
<dbReference type="PROSITE" id="PS50294">
    <property type="entry name" value="WD_REPEATS_REGION"/>
    <property type="match status" value="1"/>
</dbReference>
<dbReference type="InterPro" id="IPR015943">
    <property type="entry name" value="WD40/YVTN_repeat-like_dom_sf"/>
</dbReference>
<proteinExistence type="predicted"/>
<dbReference type="InterPro" id="IPR001680">
    <property type="entry name" value="WD40_rpt"/>
</dbReference>
<sequence length="714" mass="81717">MNILGINKVAVCGKRSTYKFNNKIYYLVHSTTDERSNIVPFRDSQFLYQCFIFEQVSSTHVKVTVLSKINPVPWCHSTNVKLGLRRQTTMDSRIFKTLVDLPKIDIENVPYYVEIERQGFEAMIQRKKVGTVIIQTEDYTITELSRFKGEINMFCSGNFRKKTSLHLNTETLIRVVFQNRCRIIESNDDCFVVLKGPSKDYNAAEDKLEFSAFYYSDECVLYHFKSTERVIENQEKVAYFFFNKAYIMLLKDTDGYWNVQMEVDFSEKTTGLSVEVIRTFLKNMKDNIGATNVDTIRRLPTLKFAVGGNVPQTTGHAFFVKMQRTTLSNICSMLSKKDVKSLRATCKQLWSLIHNLCSTEESDENCTLNEESPSGTEEDKQVQNTTKPVTEKSVILFKETHQYFTELNTYKFNFHVSFNTKQDEEKSQMRIIEIEAHNNVVRSVGLDKDGTQLVSGSADRKVKVFNLTTDPITGRGLLGPNSSIIYSSFLSNSICIGYRCGTIKYYVEDLVQPVIFDSVIGRLEGFTPIDKYNYFGWRDSVQIVDYNNFKQTVKYNYRGHTKKITACSRFNENVYLSGSSDRALHLWDIRCGKGKFAEMKPHKSGVIGLDTFDDNKFGSFGCEKILCLWDIRMLKLPTITFDNRVEVLTHEGNVIACGCGDGKIRFYLLDLMQFADDVQCNTGSSFSTIDYKNQTVACGAKNGRVYVAKSSLSF</sequence>
<keyword evidence="4" id="KW-1185">Reference proteome</keyword>
<dbReference type="VEuPathDB" id="AmoebaDB:EIN_133840"/>
<keyword evidence="1" id="KW-0853">WD repeat</keyword>
<protein>
    <submittedName>
        <fullName evidence="3">Uncharacterized protein</fullName>
    </submittedName>
</protein>
<feature type="repeat" description="WD" evidence="1">
    <location>
        <begin position="557"/>
        <end position="590"/>
    </location>
</feature>
<dbReference type="GeneID" id="14884886"/>